<feature type="compositionally biased region" description="Basic and acidic residues" evidence="1">
    <location>
        <begin position="65"/>
        <end position="77"/>
    </location>
</feature>
<evidence type="ECO:0000313" key="4">
    <source>
        <dbReference type="Proteomes" id="UP000656042"/>
    </source>
</evidence>
<dbReference type="Proteomes" id="UP000656042">
    <property type="component" value="Unassembled WGS sequence"/>
</dbReference>
<dbReference type="PROSITE" id="PS51257">
    <property type="entry name" value="PROKAR_LIPOPROTEIN"/>
    <property type="match status" value="1"/>
</dbReference>
<keyword evidence="2" id="KW-0732">Signal</keyword>
<dbReference type="EMBL" id="BMMX01000033">
    <property type="protein sequence ID" value="GGL09996.1"/>
    <property type="molecule type" value="Genomic_DNA"/>
</dbReference>
<dbReference type="InterPro" id="IPR043856">
    <property type="entry name" value="DUF5818"/>
</dbReference>
<evidence type="ECO:0000256" key="1">
    <source>
        <dbReference type="SAM" id="MobiDB-lite"/>
    </source>
</evidence>
<dbReference type="AlphaFoldDB" id="A0A8J3FRJ9"/>
<dbReference type="RefSeq" id="WP_189081833.1">
    <property type="nucleotide sequence ID" value="NZ_BMMX01000033.1"/>
</dbReference>
<feature type="signal peptide" evidence="2">
    <location>
        <begin position="1"/>
        <end position="22"/>
    </location>
</feature>
<gene>
    <name evidence="3" type="ORF">GCM10012284_50930</name>
</gene>
<comment type="caution">
    <text evidence="3">The sequence shown here is derived from an EMBL/GenBank/DDBJ whole genome shotgun (WGS) entry which is preliminary data.</text>
</comment>
<protein>
    <submittedName>
        <fullName evidence="3">Uncharacterized protein</fullName>
    </submittedName>
</protein>
<accession>A0A8J3FRJ9</accession>
<keyword evidence="4" id="KW-1185">Reference proteome</keyword>
<reference evidence="3" key="2">
    <citation type="submission" date="2020-09" db="EMBL/GenBank/DDBJ databases">
        <authorList>
            <person name="Sun Q."/>
            <person name="Zhou Y."/>
        </authorList>
    </citation>
    <scope>NUCLEOTIDE SEQUENCE</scope>
    <source>
        <strain evidence="3">CGMCC 4.7299</strain>
    </source>
</reference>
<proteinExistence type="predicted"/>
<feature type="chain" id="PRO_5039589602" evidence="2">
    <location>
        <begin position="23"/>
        <end position="146"/>
    </location>
</feature>
<feature type="compositionally biased region" description="Low complexity" evidence="1">
    <location>
        <begin position="49"/>
        <end position="61"/>
    </location>
</feature>
<evidence type="ECO:0000313" key="3">
    <source>
        <dbReference type="EMBL" id="GGL09996.1"/>
    </source>
</evidence>
<name>A0A8J3FRJ9_9ACTN</name>
<feature type="compositionally biased region" description="Pro residues" evidence="1">
    <location>
        <begin position="37"/>
        <end position="48"/>
    </location>
</feature>
<dbReference type="Pfam" id="PF19135">
    <property type="entry name" value="DUF5818"/>
    <property type="match status" value="1"/>
</dbReference>
<sequence length="146" mass="14945">MRLTLMRTFPSALVAAITVLLAAGCDNTPAPSANYPDVPPTGPAPPASAAPSTAAPTAAPADDSEMPRDPEMPRDKVGAPIVLAGTVRTEGSCRILTSKGRRWALLGVPVAQLADGQRVTVRGRPAGLPDGCDAAAALQVQRVDEQ</sequence>
<evidence type="ECO:0000256" key="2">
    <source>
        <dbReference type="SAM" id="SignalP"/>
    </source>
</evidence>
<reference evidence="3" key="1">
    <citation type="journal article" date="2014" name="Int. J. Syst. Evol. Microbiol.">
        <title>Complete genome sequence of Corynebacterium casei LMG S-19264T (=DSM 44701T), isolated from a smear-ripened cheese.</title>
        <authorList>
            <consortium name="US DOE Joint Genome Institute (JGI-PGF)"/>
            <person name="Walter F."/>
            <person name="Albersmeier A."/>
            <person name="Kalinowski J."/>
            <person name="Ruckert C."/>
        </authorList>
    </citation>
    <scope>NUCLEOTIDE SEQUENCE</scope>
    <source>
        <strain evidence="3">CGMCC 4.7299</strain>
    </source>
</reference>
<feature type="region of interest" description="Disordered" evidence="1">
    <location>
        <begin position="32"/>
        <end position="80"/>
    </location>
</feature>
<organism evidence="3 4">
    <name type="scientific">Mangrovihabitans endophyticus</name>
    <dbReference type="NCBI Taxonomy" id="1751298"/>
    <lineage>
        <taxon>Bacteria</taxon>
        <taxon>Bacillati</taxon>
        <taxon>Actinomycetota</taxon>
        <taxon>Actinomycetes</taxon>
        <taxon>Micromonosporales</taxon>
        <taxon>Micromonosporaceae</taxon>
        <taxon>Mangrovihabitans</taxon>
    </lineage>
</organism>